<accession>A0A5R9JBF9</accession>
<evidence type="ECO:0000256" key="3">
    <source>
        <dbReference type="ARBA" id="ARBA00022989"/>
    </source>
</evidence>
<feature type="transmembrane region" description="Helical" evidence="6">
    <location>
        <begin position="248"/>
        <end position="271"/>
    </location>
</feature>
<evidence type="ECO:0000256" key="1">
    <source>
        <dbReference type="ARBA" id="ARBA00004141"/>
    </source>
</evidence>
<feature type="transmembrane region" description="Helical" evidence="6">
    <location>
        <begin position="85"/>
        <end position="104"/>
    </location>
</feature>
<gene>
    <name evidence="7" type="ORF">FE263_02395</name>
</gene>
<feature type="transmembrane region" description="Helical" evidence="6">
    <location>
        <begin position="180"/>
        <end position="202"/>
    </location>
</feature>
<dbReference type="PANTHER" id="PTHR30520">
    <property type="entry name" value="FORMATE TRANSPORTER-RELATED"/>
    <property type="match status" value="1"/>
</dbReference>
<name>A0A5R9JBF9_9PROT</name>
<dbReference type="InterPro" id="IPR023271">
    <property type="entry name" value="Aquaporin-like"/>
</dbReference>
<evidence type="ECO:0000256" key="5">
    <source>
        <dbReference type="SAM" id="MobiDB-lite"/>
    </source>
</evidence>
<keyword evidence="3 6" id="KW-1133">Transmembrane helix</keyword>
<comment type="subcellular location">
    <subcellularLocation>
        <location evidence="1">Membrane</location>
        <topology evidence="1">Multi-pass membrane protein</topology>
    </subcellularLocation>
</comment>
<keyword evidence="2 6" id="KW-0812">Transmembrane</keyword>
<feature type="transmembrane region" description="Helical" evidence="6">
    <location>
        <begin position="132"/>
        <end position="154"/>
    </location>
</feature>
<dbReference type="InterPro" id="IPR000292">
    <property type="entry name" value="For/NO2_transpt"/>
</dbReference>
<dbReference type="Proteomes" id="UP000305654">
    <property type="component" value="Unassembled WGS sequence"/>
</dbReference>
<comment type="caution">
    <text evidence="7">The sequence shown here is derived from an EMBL/GenBank/DDBJ whole genome shotgun (WGS) entry which is preliminary data.</text>
</comment>
<evidence type="ECO:0000256" key="6">
    <source>
        <dbReference type="SAM" id="Phobius"/>
    </source>
</evidence>
<reference evidence="7 8" key="1">
    <citation type="submission" date="2019-05" db="EMBL/GenBank/DDBJ databases">
        <authorList>
            <person name="Pankratov T."/>
            <person name="Grouzdev D."/>
        </authorList>
    </citation>
    <scope>NUCLEOTIDE SEQUENCE [LARGE SCALE GENOMIC DNA]</scope>
    <source>
        <strain evidence="7 8">KEBCLARHB70R</strain>
    </source>
</reference>
<dbReference type="EMBL" id="VCDI01000001">
    <property type="protein sequence ID" value="TLU74083.1"/>
    <property type="molecule type" value="Genomic_DNA"/>
</dbReference>
<dbReference type="GO" id="GO:0005886">
    <property type="term" value="C:plasma membrane"/>
    <property type="evidence" value="ECO:0007669"/>
    <property type="project" value="TreeGrafter"/>
</dbReference>
<feature type="transmembrane region" description="Helical" evidence="6">
    <location>
        <begin position="55"/>
        <end position="79"/>
    </location>
</feature>
<evidence type="ECO:0000256" key="2">
    <source>
        <dbReference type="ARBA" id="ARBA00022692"/>
    </source>
</evidence>
<feature type="transmembrane region" description="Helical" evidence="6">
    <location>
        <begin position="209"/>
        <end position="228"/>
    </location>
</feature>
<dbReference type="Gene3D" id="1.20.1080.10">
    <property type="entry name" value="Glycerol uptake facilitator protein"/>
    <property type="match status" value="1"/>
</dbReference>
<dbReference type="PANTHER" id="PTHR30520:SF2">
    <property type="entry name" value="INNER MEMBRANE PROTEIN YFDC"/>
    <property type="match status" value="1"/>
</dbReference>
<protein>
    <submittedName>
        <fullName evidence="7">Formate/nitrite transporter family protein</fullName>
    </submittedName>
</protein>
<evidence type="ECO:0000313" key="7">
    <source>
        <dbReference type="EMBL" id="TLU74083.1"/>
    </source>
</evidence>
<keyword evidence="4 6" id="KW-0472">Membrane</keyword>
<keyword evidence="8" id="KW-1185">Reference proteome</keyword>
<organism evidence="7 8">
    <name type="scientific">Lichenicoccus roseus</name>
    <dbReference type="NCBI Taxonomy" id="2683649"/>
    <lineage>
        <taxon>Bacteria</taxon>
        <taxon>Pseudomonadati</taxon>
        <taxon>Pseudomonadota</taxon>
        <taxon>Alphaproteobacteria</taxon>
        <taxon>Acetobacterales</taxon>
        <taxon>Acetobacteraceae</taxon>
        <taxon>Lichenicoccus</taxon>
    </lineage>
</organism>
<evidence type="ECO:0000256" key="4">
    <source>
        <dbReference type="ARBA" id="ARBA00023136"/>
    </source>
</evidence>
<evidence type="ECO:0000313" key="8">
    <source>
        <dbReference type="Proteomes" id="UP000305654"/>
    </source>
</evidence>
<dbReference type="Pfam" id="PF01226">
    <property type="entry name" value="Form_Nir_trans"/>
    <property type="match status" value="1"/>
</dbReference>
<dbReference type="GO" id="GO:0015499">
    <property type="term" value="F:formate transmembrane transporter activity"/>
    <property type="evidence" value="ECO:0007669"/>
    <property type="project" value="TreeGrafter"/>
</dbReference>
<dbReference type="AlphaFoldDB" id="A0A5R9JBF9"/>
<feature type="region of interest" description="Disordered" evidence="5">
    <location>
        <begin position="1"/>
        <end position="30"/>
    </location>
</feature>
<dbReference type="OrthoDB" id="261587at2"/>
<proteinExistence type="predicted"/>
<sequence>MSAKADRSDEARKDEAQDDAASVKKSDPALPRAKEIHDLVLEEGEDEIERGFGSLAWSGLAAGLSMGFSFLVMSIMRGALPDRPWAILIDGTGYTVGFLIAVLGRQQLFTESTLTAVLPVLSRSSHGTIAKLLRLWVIVLAANLIGTIIFAWLISHEGLFKPQTWTALNEISTESLQSSFWPMLIKSVLSGWLIALMVWMLPGAGPAQVLIIMILTYVVAIGQFSHMVAGSVEAAFAVLTGHASALDYVFKFAVPTLIGNTIGGVSLVAILNHAPLRSDEEV</sequence>